<dbReference type="PANTHER" id="PTHR34706">
    <property type="entry name" value="SLR1338 PROTEIN"/>
    <property type="match status" value="1"/>
</dbReference>
<dbReference type="AlphaFoldDB" id="A0A8H3EF95"/>
<dbReference type="PROSITE" id="PS50234">
    <property type="entry name" value="VWFA"/>
    <property type="match status" value="1"/>
</dbReference>
<sequence length="476" mass="52535">MHMVPGQQPQQQGYGGHPTYPPQQASSQQQYGGSSAQTASPQEVAAYRQLLQAVIQEKQLQNMIPFNDQRLDRYAAVAPAKVQQYCNRFHIPIEVGRDLVKLALFDIVLYIDDSGSMSFYPDRIDDLKVILTRVISAATLFDDDGISIRFINWHPKTGDGQKHQITLRDLNHIHDEGFGERVIAMTPFKGLTPIGSSLKKHVLDEDPLPDEPADTTLGILRKVQQGTLQKPVLIITITDGQPAGENLGPNDTTLRDVIRDTASKLSSQPRYGPGAISFQFAQVGDDREATNFLAKLDSDPFVGKFIDCTSNFENESAEMMRSVPPVDLTPDLWVLKMLLGAIDASYDQKDEKSSQQPGAPYGAPQGQYGGPAGYGQHTTYPPQQQQQGYGQQPPYGQQQQPGYGQQSPYPPQQQQPGYGQQQQQQGYGQQPQHGYGQQPQQGYGQQPPQQGYARSQQGYPPQQGGYGAPPPPNYGR</sequence>
<protein>
    <recommendedName>
        <fullName evidence="2">VWFA domain-containing protein</fullName>
    </recommendedName>
</protein>
<proteinExistence type="predicted"/>
<feature type="region of interest" description="Disordered" evidence="1">
    <location>
        <begin position="347"/>
        <end position="476"/>
    </location>
</feature>
<dbReference type="Gene3D" id="3.40.50.410">
    <property type="entry name" value="von Willebrand factor, type A domain"/>
    <property type="match status" value="1"/>
</dbReference>
<keyword evidence="4" id="KW-1185">Reference proteome</keyword>
<dbReference type="InterPro" id="IPR036465">
    <property type="entry name" value="vWFA_dom_sf"/>
</dbReference>
<accession>A0A8H3EF95</accession>
<dbReference type="Proteomes" id="UP000664521">
    <property type="component" value="Unassembled WGS sequence"/>
</dbReference>
<feature type="compositionally biased region" description="Low complexity" evidence="1">
    <location>
        <begin position="22"/>
        <end position="38"/>
    </location>
</feature>
<evidence type="ECO:0000259" key="2">
    <source>
        <dbReference type="PROSITE" id="PS50234"/>
    </source>
</evidence>
<gene>
    <name evidence="3" type="ORF">HETSPECPRED_003373</name>
</gene>
<feature type="domain" description="VWFA" evidence="2">
    <location>
        <begin position="106"/>
        <end position="332"/>
    </location>
</feature>
<comment type="caution">
    <text evidence="3">The sequence shown here is derived from an EMBL/GenBank/DDBJ whole genome shotgun (WGS) entry which is preliminary data.</text>
</comment>
<evidence type="ECO:0000256" key="1">
    <source>
        <dbReference type="SAM" id="MobiDB-lite"/>
    </source>
</evidence>
<dbReference type="OrthoDB" id="2142040at2759"/>
<dbReference type="InterPro" id="IPR002035">
    <property type="entry name" value="VWF_A"/>
</dbReference>
<feature type="compositionally biased region" description="Low complexity" evidence="1">
    <location>
        <begin position="355"/>
        <end position="366"/>
    </location>
</feature>
<feature type="region of interest" description="Disordered" evidence="1">
    <location>
        <begin position="1"/>
        <end position="38"/>
    </location>
</feature>
<dbReference type="PANTHER" id="PTHR34706:SF2">
    <property type="entry name" value="RFEF"/>
    <property type="match status" value="1"/>
</dbReference>
<feature type="compositionally biased region" description="Low complexity" evidence="1">
    <location>
        <begin position="414"/>
        <end position="463"/>
    </location>
</feature>
<feature type="compositionally biased region" description="Low complexity" evidence="1">
    <location>
        <begin position="1"/>
        <end position="12"/>
    </location>
</feature>
<organism evidence="3 4">
    <name type="scientific">Heterodermia speciosa</name>
    <dbReference type="NCBI Taxonomy" id="116794"/>
    <lineage>
        <taxon>Eukaryota</taxon>
        <taxon>Fungi</taxon>
        <taxon>Dikarya</taxon>
        <taxon>Ascomycota</taxon>
        <taxon>Pezizomycotina</taxon>
        <taxon>Lecanoromycetes</taxon>
        <taxon>OSLEUM clade</taxon>
        <taxon>Lecanoromycetidae</taxon>
        <taxon>Caliciales</taxon>
        <taxon>Physciaceae</taxon>
        <taxon>Heterodermia</taxon>
    </lineage>
</organism>
<name>A0A8H3EF95_9LECA</name>
<evidence type="ECO:0000313" key="3">
    <source>
        <dbReference type="EMBL" id="CAF9904128.1"/>
    </source>
</evidence>
<reference evidence="3" key="1">
    <citation type="submission" date="2021-03" db="EMBL/GenBank/DDBJ databases">
        <authorList>
            <person name="Tagirdzhanova G."/>
        </authorList>
    </citation>
    <scope>NUCLEOTIDE SEQUENCE</scope>
</reference>
<dbReference type="SUPFAM" id="SSF53300">
    <property type="entry name" value="vWA-like"/>
    <property type="match status" value="1"/>
</dbReference>
<dbReference type="EMBL" id="CAJPDS010000002">
    <property type="protein sequence ID" value="CAF9904128.1"/>
    <property type="molecule type" value="Genomic_DNA"/>
</dbReference>
<evidence type="ECO:0000313" key="4">
    <source>
        <dbReference type="Proteomes" id="UP000664521"/>
    </source>
</evidence>
<feature type="compositionally biased region" description="Low complexity" evidence="1">
    <location>
        <begin position="374"/>
        <end position="407"/>
    </location>
</feature>